<dbReference type="Proteomes" id="UP000469215">
    <property type="component" value="Unassembled WGS sequence"/>
</dbReference>
<organism evidence="5 6">
    <name type="scientific">Brevibacterium rongguiense</name>
    <dbReference type="NCBI Taxonomy" id="2695267"/>
    <lineage>
        <taxon>Bacteria</taxon>
        <taxon>Bacillati</taxon>
        <taxon>Actinomycetota</taxon>
        <taxon>Actinomycetes</taxon>
        <taxon>Micrococcales</taxon>
        <taxon>Brevibacteriaceae</taxon>
        <taxon>Brevibacterium</taxon>
    </lineage>
</organism>
<dbReference type="Gene3D" id="3.30.2320.10">
    <property type="entry name" value="hypothetical protein PF0899 domain"/>
    <property type="match status" value="1"/>
</dbReference>
<protein>
    <recommendedName>
        <fullName evidence="4">Type 1 encapsulin shell protein</fullName>
    </recommendedName>
</protein>
<proteinExistence type="inferred from homology"/>
<dbReference type="RefSeq" id="WP_160952285.1">
    <property type="nucleotide sequence ID" value="NZ_WWEQ01000006.1"/>
</dbReference>
<dbReference type="Pfam" id="PF04454">
    <property type="entry name" value="Linocin_M18"/>
    <property type="match status" value="1"/>
</dbReference>
<evidence type="ECO:0000313" key="6">
    <source>
        <dbReference type="Proteomes" id="UP000469215"/>
    </source>
</evidence>
<comment type="caution">
    <text evidence="5">The sequence shown here is derived from an EMBL/GenBank/DDBJ whole genome shotgun (WGS) entry which is preliminary data.</text>
</comment>
<name>A0A6N9H590_9MICO</name>
<dbReference type="EMBL" id="WWEQ01000006">
    <property type="protein sequence ID" value="MYM18842.1"/>
    <property type="molecule type" value="Genomic_DNA"/>
</dbReference>
<dbReference type="InterPro" id="IPR007544">
    <property type="entry name" value="ENCAP"/>
</dbReference>
<evidence type="ECO:0000256" key="2">
    <source>
        <dbReference type="ARBA" id="ARBA00033743"/>
    </source>
</evidence>
<dbReference type="InterPro" id="IPR051429">
    <property type="entry name" value="Encapsulin_nc"/>
</dbReference>
<dbReference type="GO" id="GO:0140737">
    <property type="term" value="C:encapsulin nanocompartment"/>
    <property type="evidence" value="ECO:0007669"/>
    <property type="project" value="UniProtKB-SubCell"/>
</dbReference>
<dbReference type="NCBIfam" id="NF041155">
    <property type="entry name" value="encap_f1"/>
    <property type="match status" value="1"/>
</dbReference>
<evidence type="ECO:0000256" key="4">
    <source>
        <dbReference type="ARBA" id="ARBA00050023"/>
    </source>
</evidence>
<dbReference type="PANTHER" id="PTHR37165:SF1">
    <property type="entry name" value="TYPE 1 ENCAPSULIN SHELL PROTEIN"/>
    <property type="match status" value="1"/>
</dbReference>
<keyword evidence="6" id="KW-1185">Reference proteome</keyword>
<accession>A0A6N9H590</accession>
<gene>
    <name evidence="5" type="ORF">GSY69_02305</name>
</gene>
<sequence>MKNLHRELAPISEAAWANLEGEIRSTFATRIAARRFVDMPEARGTEFSSLTTGREAEATSPVEAVRARRREVLPVVELRAPFSLSREEIDSVARGAVDPDWGPAQDAAAQLARAEDSAVFEGLDGITGIIPATPNAAIGLPESIRELPDAVSRAIEAVRLAYVGGPYSLLLSAELYTQVVETVDHGYPVLAHIQRALGEGRIMWAPNLTGALLVSERGGDFELHLGQDLSVGYLAHDAQTVTLYLQESLTFRIATPEAAVALRG</sequence>
<dbReference type="Gene3D" id="3.30.2400.30">
    <property type="match status" value="1"/>
</dbReference>
<dbReference type="PANTHER" id="PTHR37165">
    <property type="entry name" value="PEPTIDASE U56 FAMILY"/>
    <property type="match status" value="1"/>
</dbReference>
<comment type="subcellular location">
    <subcellularLocation>
        <location evidence="1">Encapsulin nanocompartment</location>
    </subcellularLocation>
</comment>
<comment type="similarity">
    <text evidence="2">Belongs to the encapsulin family. Family 1 subfamily.</text>
</comment>
<evidence type="ECO:0000256" key="3">
    <source>
        <dbReference type="ARBA" id="ARBA00033787"/>
    </source>
</evidence>
<dbReference type="PIRSF" id="PIRSF019254">
    <property type="entry name" value="CFP29"/>
    <property type="match status" value="1"/>
</dbReference>
<keyword evidence="3" id="KW-1284">Encapsulin nanocompartment</keyword>
<evidence type="ECO:0000313" key="5">
    <source>
        <dbReference type="EMBL" id="MYM18842.1"/>
    </source>
</evidence>
<reference evidence="5 6" key="1">
    <citation type="submission" date="2020-01" db="EMBL/GenBank/DDBJ databases">
        <authorList>
            <person name="Deng T."/>
        </authorList>
    </citation>
    <scope>NUCLEOTIDE SEQUENCE [LARGE SCALE GENOMIC DNA]</scope>
    <source>
        <strain evidence="5 6">5221</strain>
    </source>
</reference>
<evidence type="ECO:0000256" key="1">
    <source>
        <dbReference type="ARBA" id="ARBA00033738"/>
    </source>
</evidence>
<dbReference type="AlphaFoldDB" id="A0A6N9H590"/>